<organism evidence="4 5">
    <name type="scientific">Colletotrichum plurivorum</name>
    <dbReference type="NCBI Taxonomy" id="2175906"/>
    <lineage>
        <taxon>Eukaryota</taxon>
        <taxon>Fungi</taxon>
        <taxon>Dikarya</taxon>
        <taxon>Ascomycota</taxon>
        <taxon>Pezizomycotina</taxon>
        <taxon>Sordariomycetes</taxon>
        <taxon>Hypocreomycetidae</taxon>
        <taxon>Glomerellales</taxon>
        <taxon>Glomerellaceae</taxon>
        <taxon>Colletotrichum</taxon>
        <taxon>Colletotrichum orchidearum species complex</taxon>
    </lineage>
</organism>
<gene>
    <name evidence="4" type="ORF">CPLU01_12591</name>
</gene>
<keyword evidence="1" id="KW-0040">ANK repeat</keyword>
<comment type="caution">
    <text evidence="4">The sequence shown here is derived from an EMBL/GenBank/DDBJ whole genome shotgun (WGS) entry which is preliminary data.</text>
</comment>
<dbReference type="Proteomes" id="UP000654918">
    <property type="component" value="Unassembled WGS sequence"/>
</dbReference>
<feature type="compositionally biased region" description="Polar residues" evidence="2">
    <location>
        <begin position="494"/>
        <end position="512"/>
    </location>
</feature>
<protein>
    <submittedName>
        <fullName evidence="4">Ankyrin-like protein</fullName>
    </submittedName>
</protein>
<evidence type="ECO:0000256" key="3">
    <source>
        <dbReference type="SAM" id="Phobius"/>
    </source>
</evidence>
<keyword evidence="3" id="KW-1133">Transmembrane helix</keyword>
<dbReference type="InterPro" id="IPR002110">
    <property type="entry name" value="Ankyrin_rpt"/>
</dbReference>
<feature type="region of interest" description="Disordered" evidence="2">
    <location>
        <begin position="80"/>
        <end position="114"/>
    </location>
</feature>
<reference evidence="4" key="1">
    <citation type="journal article" date="2020" name="Phytopathology">
        <title>Genome Sequence Resources of Colletotrichum truncatum, C. plurivorum, C. musicola, and C. sojae: Four Species Pathogenic to Soybean (Glycine max).</title>
        <authorList>
            <person name="Rogerio F."/>
            <person name="Boufleur T.R."/>
            <person name="Ciampi-Guillardi M."/>
            <person name="Sukno S.A."/>
            <person name="Thon M.R."/>
            <person name="Massola Junior N.S."/>
            <person name="Baroncelli R."/>
        </authorList>
    </citation>
    <scope>NUCLEOTIDE SEQUENCE</scope>
    <source>
        <strain evidence="4">LFN00145</strain>
    </source>
</reference>
<dbReference type="Gene3D" id="1.25.40.20">
    <property type="entry name" value="Ankyrin repeat-containing domain"/>
    <property type="match status" value="1"/>
</dbReference>
<dbReference type="PROSITE" id="PS50297">
    <property type="entry name" value="ANK_REP_REGION"/>
    <property type="match status" value="1"/>
</dbReference>
<dbReference type="PROSITE" id="PS50088">
    <property type="entry name" value="ANK_REPEAT"/>
    <property type="match status" value="1"/>
</dbReference>
<dbReference type="InterPro" id="IPR052391">
    <property type="entry name" value="E3_Ligase-Neurotoxin"/>
</dbReference>
<dbReference type="PANTHER" id="PTHR24133">
    <property type="entry name" value="ANKYRIN DOMAIN-CONTAINING"/>
    <property type="match status" value="1"/>
</dbReference>
<dbReference type="InterPro" id="IPR036770">
    <property type="entry name" value="Ankyrin_rpt-contain_sf"/>
</dbReference>
<keyword evidence="3" id="KW-0472">Membrane</keyword>
<evidence type="ECO:0000256" key="2">
    <source>
        <dbReference type="SAM" id="MobiDB-lite"/>
    </source>
</evidence>
<sequence>MDASTRKKLAKLYLYTMLPVSAIVEIIQTISDNGFKPSKDLVQKKLSIFFDKEYRWLRPRSREDVERRLARLQDRGDLGAPAVWTDESTSDNGDRSDRSSPRLNTGQTFSSPVTAPGLKAAISTETQELIEQHFPSKGNQPAYLLNDTSVPVAKLCEETKFCNKHGAKASCLCEYNCSETSDTSSPRGILASDMLMVDRFRREQGVCLEGTDAHDSKNCICDTFNQPGAHTQFALWATPHGLTPLAHRISRFGPVFENDITFFDCFGNTILHFLAARAHPIILIRTIIEYEGLSPILNTSGQSFLHCLSPVWYEGDLDFLRFLLRYLKSTFKPDLNTKEALTFGPAGQAEYQFDMDAEDASGLDIYAKDVYGRSIFHLVNEIIPDREVLRELFAPFESSSYKMRDAFGPFPGEKASGLSKARNNCVRFMEGEDMNASTVSSIENQAQLQETIDKAYGNKNVELRGGKNALHCVAEVVLSPDSLFKKIPNLNVRPRQTTNSKRMQGSKPTTKSQDLDSSERYYKRREEIVKDLLGLKVDANAYDDGGNTVLMYFIAQLPEDDDRKTPVKIIKSVIDSGVDIQARNRSGETALHVAVRLGKKLAMKSLVEMGANVNAKDFQGQTPLRLLASCLQGAESDMVTYAHLEACYSWLSGQAEVKSKSSVLDEWGWFGLPAARGSEKIRSAGREEWTEESPVIRCFLRDHKNRKTKVIRSLRLALEKMDLEDVGGWGNNDADHEVKSKRLVKVSKSPEPSKSIIKIEDDGDEFDVSAPQTPESLPSVDDICSLVLSSAFKISPSELSQPEMAWDSVHRCLNELSVIAASATENSDSPADSTDQSRESSDEPNLNDLGDSPEGSKTTVSDPKSSLKRDGHSESSNSKKRRRQDTPSGDGNQGDECRKSASQIAQWESLWRVLFPRDDTIPPEDFEPVIELHEVRKAFADDSMRCQSMASRLTASICQFPGSQLIYKPDGSIWDLFRSFVNKNLQRCNIEATCSRFRAAQTGSPSDFDRIYGSSVAGSDHDSFQIPPTPRSAVPTYGTSESTDVTGHANGFLQVDIVESCLGVDTNKILQLGKAMVQ</sequence>
<feature type="compositionally biased region" description="Polar residues" evidence="2">
    <location>
        <begin position="855"/>
        <end position="864"/>
    </location>
</feature>
<keyword evidence="3" id="KW-0812">Transmembrane</keyword>
<feature type="region of interest" description="Disordered" evidence="2">
    <location>
        <begin position="1019"/>
        <end position="1042"/>
    </location>
</feature>
<feature type="region of interest" description="Disordered" evidence="2">
    <location>
        <begin position="491"/>
        <end position="518"/>
    </location>
</feature>
<dbReference type="EMBL" id="WIGO01000264">
    <property type="protein sequence ID" value="KAF6821105.1"/>
    <property type="molecule type" value="Genomic_DNA"/>
</dbReference>
<keyword evidence="5" id="KW-1185">Reference proteome</keyword>
<feature type="transmembrane region" description="Helical" evidence="3">
    <location>
        <begin position="12"/>
        <end position="30"/>
    </location>
</feature>
<accession>A0A8H6N6A9</accession>
<evidence type="ECO:0000313" key="5">
    <source>
        <dbReference type="Proteomes" id="UP000654918"/>
    </source>
</evidence>
<proteinExistence type="predicted"/>
<evidence type="ECO:0000313" key="4">
    <source>
        <dbReference type="EMBL" id="KAF6821105.1"/>
    </source>
</evidence>
<feature type="compositionally biased region" description="Polar residues" evidence="2">
    <location>
        <begin position="823"/>
        <end position="834"/>
    </location>
</feature>
<dbReference type="SMART" id="SM00248">
    <property type="entry name" value="ANK"/>
    <property type="match status" value="3"/>
</dbReference>
<dbReference type="SUPFAM" id="SSF48403">
    <property type="entry name" value="Ankyrin repeat"/>
    <property type="match status" value="1"/>
</dbReference>
<feature type="region of interest" description="Disordered" evidence="2">
    <location>
        <begin position="822"/>
        <end position="899"/>
    </location>
</feature>
<dbReference type="PANTHER" id="PTHR24133:SF40">
    <property type="entry name" value="ANKYRIN REPEAT DOMAIN 44"/>
    <property type="match status" value="1"/>
</dbReference>
<feature type="repeat" description="ANK" evidence="1">
    <location>
        <begin position="586"/>
        <end position="618"/>
    </location>
</feature>
<dbReference type="AlphaFoldDB" id="A0A8H6N6A9"/>
<dbReference type="Pfam" id="PF12796">
    <property type="entry name" value="Ank_2"/>
    <property type="match status" value="1"/>
</dbReference>
<feature type="compositionally biased region" description="Polar residues" evidence="2">
    <location>
        <begin position="101"/>
        <end position="113"/>
    </location>
</feature>
<name>A0A8H6N6A9_9PEZI</name>
<evidence type="ECO:0000256" key="1">
    <source>
        <dbReference type="PROSITE-ProRule" id="PRU00023"/>
    </source>
</evidence>